<protein>
    <submittedName>
        <fullName evidence="1">Uncharacterized protein</fullName>
    </submittedName>
</protein>
<gene>
    <name evidence="1" type="ORF">FA13DRAFT_1621264</name>
</gene>
<keyword evidence="2" id="KW-1185">Reference proteome</keyword>
<dbReference type="OrthoDB" id="3197409at2759"/>
<sequence length="163" mass="18542">MGHESGEMAQWVKEQFEGLFGRPERDGESLQKTLANSFAHFPKITYNDKQIDLSEFKEQLETSRFAVQQVEIEWPQISEHPAQDKHDGVVFGSFNVKRLSKIRIRAGPAEHRQSVTFEAKCVSKVNHDSALLKIFWIGSTELATPSRLPTCPLPLPTKLHRST</sequence>
<evidence type="ECO:0000313" key="2">
    <source>
        <dbReference type="Proteomes" id="UP000298030"/>
    </source>
</evidence>
<evidence type="ECO:0000313" key="1">
    <source>
        <dbReference type="EMBL" id="TEB37781.1"/>
    </source>
</evidence>
<dbReference type="AlphaFoldDB" id="A0A4Y7TUW3"/>
<accession>A0A4Y7TUW3</accession>
<organism evidence="1 2">
    <name type="scientific">Coprinellus micaceus</name>
    <name type="common">Glistening ink-cap mushroom</name>
    <name type="synonym">Coprinus micaceus</name>
    <dbReference type="NCBI Taxonomy" id="71717"/>
    <lineage>
        <taxon>Eukaryota</taxon>
        <taxon>Fungi</taxon>
        <taxon>Dikarya</taxon>
        <taxon>Basidiomycota</taxon>
        <taxon>Agaricomycotina</taxon>
        <taxon>Agaricomycetes</taxon>
        <taxon>Agaricomycetidae</taxon>
        <taxon>Agaricales</taxon>
        <taxon>Agaricineae</taxon>
        <taxon>Psathyrellaceae</taxon>
        <taxon>Coprinellus</taxon>
    </lineage>
</organism>
<dbReference type="Proteomes" id="UP000298030">
    <property type="component" value="Unassembled WGS sequence"/>
</dbReference>
<proteinExistence type="predicted"/>
<comment type="caution">
    <text evidence="1">The sequence shown here is derived from an EMBL/GenBank/DDBJ whole genome shotgun (WGS) entry which is preliminary data.</text>
</comment>
<reference evidence="1 2" key="1">
    <citation type="journal article" date="2019" name="Nat. Ecol. Evol.">
        <title>Megaphylogeny resolves global patterns of mushroom evolution.</title>
        <authorList>
            <person name="Varga T."/>
            <person name="Krizsan K."/>
            <person name="Foldi C."/>
            <person name="Dima B."/>
            <person name="Sanchez-Garcia M."/>
            <person name="Sanchez-Ramirez S."/>
            <person name="Szollosi G.J."/>
            <person name="Szarkandi J.G."/>
            <person name="Papp V."/>
            <person name="Albert L."/>
            <person name="Andreopoulos W."/>
            <person name="Angelini C."/>
            <person name="Antonin V."/>
            <person name="Barry K.W."/>
            <person name="Bougher N.L."/>
            <person name="Buchanan P."/>
            <person name="Buyck B."/>
            <person name="Bense V."/>
            <person name="Catcheside P."/>
            <person name="Chovatia M."/>
            <person name="Cooper J."/>
            <person name="Damon W."/>
            <person name="Desjardin D."/>
            <person name="Finy P."/>
            <person name="Geml J."/>
            <person name="Haridas S."/>
            <person name="Hughes K."/>
            <person name="Justo A."/>
            <person name="Karasinski D."/>
            <person name="Kautmanova I."/>
            <person name="Kiss B."/>
            <person name="Kocsube S."/>
            <person name="Kotiranta H."/>
            <person name="LaButti K.M."/>
            <person name="Lechner B.E."/>
            <person name="Liimatainen K."/>
            <person name="Lipzen A."/>
            <person name="Lukacs Z."/>
            <person name="Mihaltcheva S."/>
            <person name="Morgado L.N."/>
            <person name="Niskanen T."/>
            <person name="Noordeloos M.E."/>
            <person name="Ohm R.A."/>
            <person name="Ortiz-Santana B."/>
            <person name="Ovrebo C."/>
            <person name="Racz N."/>
            <person name="Riley R."/>
            <person name="Savchenko A."/>
            <person name="Shiryaev A."/>
            <person name="Soop K."/>
            <person name="Spirin V."/>
            <person name="Szebenyi C."/>
            <person name="Tomsovsky M."/>
            <person name="Tulloss R.E."/>
            <person name="Uehling J."/>
            <person name="Grigoriev I.V."/>
            <person name="Vagvolgyi C."/>
            <person name="Papp T."/>
            <person name="Martin F.M."/>
            <person name="Miettinen O."/>
            <person name="Hibbett D.S."/>
            <person name="Nagy L.G."/>
        </authorList>
    </citation>
    <scope>NUCLEOTIDE SEQUENCE [LARGE SCALE GENOMIC DNA]</scope>
    <source>
        <strain evidence="1 2">FP101781</strain>
    </source>
</reference>
<dbReference type="EMBL" id="QPFP01000003">
    <property type="protein sequence ID" value="TEB37781.1"/>
    <property type="molecule type" value="Genomic_DNA"/>
</dbReference>
<name>A0A4Y7TUW3_COPMI</name>